<protein>
    <recommendedName>
        <fullName evidence="3">histidine kinase</fullName>
        <ecNumber evidence="3">2.7.13.3</ecNumber>
    </recommendedName>
</protein>
<dbReference type="PROSITE" id="PS50113">
    <property type="entry name" value="PAC"/>
    <property type="match status" value="2"/>
</dbReference>
<evidence type="ECO:0000259" key="9">
    <source>
        <dbReference type="PROSITE" id="PS50046"/>
    </source>
</evidence>
<feature type="domain" description="PAS" evidence="11">
    <location>
        <begin position="424"/>
        <end position="497"/>
    </location>
</feature>
<dbReference type="Gene3D" id="3.30.565.10">
    <property type="entry name" value="Histidine kinase-like ATPase, C-terminal domain"/>
    <property type="match status" value="1"/>
</dbReference>
<dbReference type="NCBIfam" id="TIGR00229">
    <property type="entry name" value="sensory_box"/>
    <property type="match status" value="2"/>
</dbReference>
<keyword evidence="6 13" id="KW-0418">Kinase</keyword>
<dbReference type="SMART" id="SM00388">
    <property type="entry name" value="HisKA"/>
    <property type="match status" value="1"/>
</dbReference>
<keyword evidence="7" id="KW-0902">Two-component regulatory system</keyword>
<dbReference type="SMART" id="SM00086">
    <property type="entry name" value="PAC"/>
    <property type="match status" value="2"/>
</dbReference>
<dbReference type="SUPFAM" id="SSF55785">
    <property type="entry name" value="PYP-like sensor domain (PAS domain)"/>
    <property type="match status" value="3"/>
</dbReference>
<dbReference type="InterPro" id="IPR035965">
    <property type="entry name" value="PAS-like_dom_sf"/>
</dbReference>
<dbReference type="AlphaFoldDB" id="K9W4D1"/>
<dbReference type="InterPro" id="IPR036890">
    <property type="entry name" value="HATPase_C_sf"/>
</dbReference>
<dbReference type="InterPro" id="IPR013655">
    <property type="entry name" value="PAS_fold_3"/>
</dbReference>
<evidence type="ECO:0000256" key="2">
    <source>
        <dbReference type="ARBA" id="ARBA00006402"/>
    </source>
</evidence>
<dbReference type="InterPro" id="IPR050736">
    <property type="entry name" value="Sensor_HK_Regulatory"/>
</dbReference>
<dbReference type="InterPro" id="IPR001610">
    <property type="entry name" value="PAC"/>
</dbReference>
<dbReference type="PANTHER" id="PTHR43711:SF26">
    <property type="entry name" value="SENSOR HISTIDINE KINASE RCSC"/>
    <property type="match status" value="1"/>
</dbReference>
<dbReference type="PRINTS" id="PR00344">
    <property type="entry name" value="BCTRLSENSOR"/>
</dbReference>
<dbReference type="InterPro" id="IPR036097">
    <property type="entry name" value="HisK_dim/P_sf"/>
</dbReference>
<evidence type="ECO:0000313" key="13">
    <source>
        <dbReference type="EMBL" id="AFZ14654.1"/>
    </source>
</evidence>
<dbReference type="SMART" id="SM00065">
    <property type="entry name" value="GAF"/>
    <property type="match status" value="1"/>
</dbReference>
<evidence type="ECO:0000256" key="5">
    <source>
        <dbReference type="ARBA" id="ARBA00022679"/>
    </source>
</evidence>
<dbReference type="eggNOG" id="COG4251">
    <property type="taxonomic scope" value="Bacteria"/>
</dbReference>
<dbReference type="Pfam" id="PF00512">
    <property type="entry name" value="HisKA"/>
    <property type="match status" value="1"/>
</dbReference>
<dbReference type="Gene3D" id="3.30.450.20">
    <property type="entry name" value="PAS domain"/>
    <property type="match status" value="3"/>
</dbReference>
<dbReference type="CDD" id="cd00130">
    <property type="entry name" value="PAS"/>
    <property type="match status" value="2"/>
</dbReference>
<comment type="similarity">
    <text evidence="2">In the N-terminal section; belongs to the phytochrome family.</text>
</comment>
<keyword evidence="14" id="KW-1185">Reference proteome</keyword>
<reference evidence="13 14" key="1">
    <citation type="submission" date="2012-06" db="EMBL/GenBank/DDBJ databases">
        <title>Finished chromosome of genome of Crinalium epipsammum PCC 9333.</title>
        <authorList>
            <consortium name="US DOE Joint Genome Institute"/>
            <person name="Gugger M."/>
            <person name="Coursin T."/>
            <person name="Rippka R."/>
            <person name="Tandeau De Marsac N."/>
            <person name="Huntemann M."/>
            <person name="Wei C.-L."/>
            <person name="Han J."/>
            <person name="Detter J.C."/>
            <person name="Han C."/>
            <person name="Tapia R."/>
            <person name="Davenport K."/>
            <person name="Daligault H."/>
            <person name="Erkkila T."/>
            <person name="Gu W."/>
            <person name="Munk A.C.C."/>
            <person name="Teshima H."/>
            <person name="Xu Y."/>
            <person name="Chain P."/>
            <person name="Chen A."/>
            <person name="Krypides N."/>
            <person name="Mavromatis K."/>
            <person name="Markowitz V."/>
            <person name="Szeto E."/>
            <person name="Ivanova N."/>
            <person name="Mikhailova N."/>
            <person name="Ovchinnikova G."/>
            <person name="Pagani I."/>
            <person name="Pati A."/>
            <person name="Goodwin L."/>
            <person name="Peters L."/>
            <person name="Pitluck S."/>
            <person name="Woyke T."/>
            <person name="Kerfeld C."/>
        </authorList>
    </citation>
    <scope>NUCLEOTIDE SEQUENCE [LARGE SCALE GENOMIC DNA]</scope>
    <source>
        <strain evidence="13 14">PCC 9333</strain>
    </source>
</reference>
<dbReference type="EC" id="2.7.13.3" evidence="3"/>
<keyword evidence="5" id="KW-0808">Transferase</keyword>
<dbReference type="PANTHER" id="PTHR43711">
    <property type="entry name" value="TWO-COMPONENT HISTIDINE KINASE"/>
    <property type="match status" value="1"/>
</dbReference>
<dbReference type="CDD" id="cd00075">
    <property type="entry name" value="HATPase"/>
    <property type="match status" value="1"/>
</dbReference>
<dbReference type="Pfam" id="PF08447">
    <property type="entry name" value="PAS_3"/>
    <property type="match status" value="1"/>
</dbReference>
<dbReference type="Gene3D" id="1.10.287.130">
    <property type="match status" value="1"/>
</dbReference>
<dbReference type="Pfam" id="PF13426">
    <property type="entry name" value="PAS_9"/>
    <property type="match status" value="1"/>
</dbReference>
<dbReference type="SMART" id="SM00091">
    <property type="entry name" value="PAS"/>
    <property type="match status" value="2"/>
</dbReference>
<dbReference type="Pfam" id="PF01590">
    <property type="entry name" value="GAF"/>
    <property type="match status" value="1"/>
</dbReference>
<dbReference type="eggNOG" id="COG2202">
    <property type="taxonomic scope" value="Bacteria"/>
</dbReference>
<dbReference type="InterPro" id="IPR003594">
    <property type="entry name" value="HATPase_dom"/>
</dbReference>
<dbReference type="SUPFAM" id="SSF55781">
    <property type="entry name" value="GAF domain-like"/>
    <property type="match status" value="1"/>
</dbReference>
<gene>
    <name evidence="13" type="ORF">Cri9333_3844</name>
</gene>
<keyword evidence="8" id="KW-0175">Coiled coil</keyword>
<dbReference type="STRING" id="1173022.Cri9333_3844"/>
<feature type="coiled-coil region" evidence="8">
    <location>
        <begin position="536"/>
        <end position="566"/>
    </location>
</feature>
<dbReference type="InterPro" id="IPR004358">
    <property type="entry name" value="Sig_transdc_His_kin-like_C"/>
</dbReference>
<evidence type="ECO:0000259" key="11">
    <source>
        <dbReference type="PROSITE" id="PS50112"/>
    </source>
</evidence>
<dbReference type="InterPro" id="IPR005467">
    <property type="entry name" value="His_kinase_dom"/>
</dbReference>
<dbReference type="PROSITE" id="PS50046">
    <property type="entry name" value="PHYTOCHROME_2"/>
    <property type="match status" value="1"/>
</dbReference>
<dbReference type="CDD" id="cd00082">
    <property type="entry name" value="HisKA"/>
    <property type="match status" value="1"/>
</dbReference>
<evidence type="ECO:0000256" key="3">
    <source>
        <dbReference type="ARBA" id="ARBA00012438"/>
    </source>
</evidence>
<dbReference type="PATRIC" id="fig|1173022.3.peg.4141"/>
<comment type="catalytic activity">
    <reaction evidence="1">
        <text>ATP + protein L-histidine = ADP + protein N-phospho-L-histidine.</text>
        <dbReference type="EC" id="2.7.13.3"/>
    </reaction>
</comment>
<dbReference type="InterPro" id="IPR003018">
    <property type="entry name" value="GAF"/>
</dbReference>
<dbReference type="GO" id="GO:0000155">
    <property type="term" value="F:phosphorelay sensor kinase activity"/>
    <property type="evidence" value="ECO:0007669"/>
    <property type="project" value="InterPro"/>
</dbReference>
<feature type="domain" description="PAC" evidence="12">
    <location>
        <begin position="198"/>
        <end position="250"/>
    </location>
</feature>
<dbReference type="InterPro" id="IPR000700">
    <property type="entry name" value="PAS-assoc_C"/>
</dbReference>
<feature type="domain" description="PAS" evidence="11">
    <location>
        <begin position="125"/>
        <end position="180"/>
    </location>
</feature>
<keyword evidence="4" id="KW-0597">Phosphoprotein</keyword>
<dbReference type="HOGENOM" id="CLU_000445_89_2_3"/>
<dbReference type="InterPro" id="IPR016132">
    <property type="entry name" value="Phyto_chromo_attachment"/>
</dbReference>
<accession>K9W4D1</accession>
<evidence type="ECO:0000256" key="1">
    <source>
        <dbReference type="ARBA" id="ARBA00000085"/>
    </source>
</evidence>
<dbReference type="Gene3D" id="3.30.450.40">
    <property type="match status" value="1"/>
</dbReference>
<dbReference type="InterPro" id="IPR000014">
    <property type="entry name" value="PAS"/>
</dbReference>
<evidence type="ECO:0000259" key="12">
    <source>
        <dbReference type="PROSITE" id="PS50113"/>
    </source>
</evidence>
<organism evidence="13 14">
    <name type="scientific">Crinalium epipsammum PCC 9333</name>
    <dbReference type="NCBI Taxonomy" id="1173022"/>
    <lineage>
        <taxon>Bacteria</taxon>
        <taxon>Bacillati</taxon>
        <taxon>Cyanobacteriota</taxon>
        <taxon>Cyanophyceae</taxon>
        <taxon>Gomontiellales</taxon>
        <taxon>Gomontiellaceae</taxon>
        <taxon>Crinalium</taxon>
    </lineage>
</organism>
<proteinExistence type="inferred from homology"/>
<evidence type="ECO:0000256" key="6">
    <source>
        <dbReference type="ARBA" id="ARBA00022777"/>
    </source>
</evidence>
<evidence type="ECO:0000256" key="8">
    <source>
        <dbReference type="SAM" id="Coils"/>
    </source>
</evidence>
<dbReference type="InterPro" id="IPR029016">
    <property type="entry name" value="GAF-like_dom_sf"/>
</dbReference>
<dbReference type="SMART" id="SM00387">
    <property type="entry name" value="HATPase_c"/>
    <property type="match status" value="1"/>
</dbReference>
<name>K9W4D1_9CYAN</name>
<feature type="domain" description="Histidine kinase" evidence="10">
    <location>
        <begin position="570"/>
        <end position="786"/>
    </location>
</feature>
<dbReference type="PROSITE" id="PS50112">
    <property type="entry name" value="PAS"/>
    <property type="match status" value="2"/>
</dbReference>
<dbReference type="Pfam" id="PF02518">
    <property type="entry name" value="HATPase_c"/>
    <property type="match status" value="1"/>
</dbReference>
<dbReference type="FunFam" id="3.30.565.10:FF:000006">
    <property type="entry name" value="Sensor histidine kinase WalK"/>
    <property type="match status" value="1"/>
</dbReference>
<dbReference type="InterPro" id="IPR003661">
    <property type="entry name" value="HisK_dim/P_dom"/>
</dbReference>
<feature type="domain" description="Phytochrome chromophore attachment site" evidence="9">
    <location>
        <begin position="270"/>
        <end position="407"/>
    </location>
</feature>
<evidence type="ECO:0000259" key="10">
    <source>
        <dbReference type="PROSITE" id="PS50109"/>
    </source>
</evidence>
<dbReference type="SUPFAM" id="SSF47384">
    <property type="entry name" value="Homodimeric domain of signal transducing histidine kinase"/>
    <property type="match status" value="1"/>
</dbReference>
<evidence type="ECO:0000256" key="7">
    <source>
        <dbReference type="ARBA" id="ARBA00023012"/>
    </source>
</evidence>
<dbReference type="Proteomes" id="UP000010472">
    <property type="component" value="Chromosome"/>
</dbReference>
<evidence type="ECO:0000313" key="14">
    <source>
        <dbReference type="Proteomes" id="UP000010472"/>
    </source>
</evidence>
<feature type="domain" description="PAC" evidence="12">
    <location>
        <begin position="500"/>
        <end position="552"/>
    </location>
</feature>
<dbReference type="EMBL" id="CP003620">
    <property type="protein sequence ID" value="AFZ14654.1"/>
    <property type="molecule type" value="Genomic_DNA"/>
</dbReference>
<dbReference type="KEGG" id="cep:Cri9333_3844"/>
<dbReference type="PROSITE" id="PS50109">
    <property type="entry name" value="HIS_KIN"/>
    <property type="match status" value="1"/>
</dbReference>
<dbReference type="SUPFAM" id="SSF55874">
    <property type="entry name" value="ATPase domain of HSP90 chaperone/DNA topoisomerase II/histidine kinase"/>
    <property type="match status" value="1"/>
</dbReference>
<evidence type="ECO:0000256" key="4">
    <source>
        <dbReference type="ARBA" id="ARBA00022553"/>
    </source>
</evidence>
<sequence length="801" mass="91736">MRLDENLKILDFSEGILPFADYPNELIIGQDARRCFPELIGAEERLNLIMQGQDLSFEVKGICRSLEKKNRLYFDLYTNPIKTEACLEKQLIFFLEDITEKMLLQQQLKQQTNETNILINSVAGYRNYLNRIIAAMGDALLVTSNSGIIETINQATESLLGYSVEEISGKHISQFIKSTDFLPQDHQLCLLSESEHLQNIESVCYTKNQEEIFVAFSCSAIKSEVEGLYNFIYVGRDITERKRAELELRRQNRRSQLLATIALKIRQSLQIEEILQTTVNEVRSLLQVDRVLILRVFPDGTGSAVVTESVVSHLPSLLNRQFLPEVFPVEYHQMYRKGRIQAIEALENAQISPCHAQFLEDLGIQSKLVVPIIYADELWGLLIAHQCNSQRIWDNFEIELLQQLANQAAITISQSQLLQAVQESEKQFRQLTENINEVFWLFDPEKDQVLYISSAYEKLWGYHRESLYKHPQSWLDAVYQDDRDRVIAAVEKSHQCQDFFNQEYRIIGADGFLRWIWGREFPIHNERGEIYRIAGIAENITDRKQAEEEINKSLEQEKELNELKSSFISMVSHEFRTPLSTILLSSELLQNYSHKWDQTKKNKAFKRIHSSVKTMSKLLEDVLVIGKSEAGKQEFNPVLLNPILFCEELVSEIQLTIALTHKINFVTKGDGNNAYLDEKLLRQILNNLMTNAVKYSSPSSTVHLLCDCQEEIVVFEVRDEGIGIPLEDQKHLFETFHRASNVGQIPGTGLGLAIVKQSVDLHQGEINIQSQVGAGTTFIVKLPTNCQQQAEAITLAQGYAQ</sequence>